<name>A0A934W195_9RHOB</name>
<evidence type="ECO:0000313" key="3">
    <source>
        <dbReference type="Proteomes" id="UP000640485"/>
    </source>
</evidence>
<protein>
    <submittedName>
        <fullName evidence="2">Uncharacterized protein</fullName>
    </submittedName>
</protein>
<feature type="compositionally biased region" description="Basic and acidic residues" evidence="1">
    <location>
        <begin position="8"/>
        <end position="21"/>
    </location>
</feature>
<organism evidence="2 3">
    <name type="scientific">Paracoccus caeni</name>
    <dbReference type="NCBI Taxonomy" id="657651"/>
    <lineage>
        <taxon>Bacteria</taxon>
        <taxon>Pseudomonadati</taxon>
        <taxon>Pseudomonadota</taxon>
        <taxon>Alphaproteobacteria</taxon>
        <taxon>Rhodobacterales</taxon>
        <taxon>Paracoccaceae</taxon>
        <taxon>Paracoccus</taxon>
    </lineage>
</organism>
<accession>A0A934W195</accession>
<proteinExistence type="predicted"/>
<sequence>MTETQKTGAEKSDRPSRCKAVSEARSKEIGILMFKNATLMNTLSELRELLANPHQRSHADLHQNVGNALDLIETMLSDPWIDRRTK</sequence>
<reference evidence="2" key="1">
    <citation type="submission" date="2021-01" db="EMBL/GenBank/DDBJ databases">
        <title>Paracoccus amoyensis sp. nov., isolated from the surface seawater along the coast of Xiamen Island, China.</title>
        <authorList>
            <person name="Lyu L."/>
        </authorList>
    </citation>
    <scope>NUCLEOTIDE SEQUENCE</scope>
    <source>
        <strain evidence="2">MJ17</strain>
    </source>
</reference>
<evidence type="ECO:0000256" key="1">
    <source>
        <dbReference type="SAM" id="MobiDB-lite"/>
    </source>
</evidence>
<dbReference type="AlphaFoldDB" id="A0A934W195"/>
<gene>
    <name evidence="2" type="ORF">JJJ17_14675</name>
</gene>
<dbReference type="EMBL" id="JAEPRQ010000006">
    <property type="protein sequence ID" value="MBK4217173.1"/>
    <property type="molecule type" value="Genomic_DNA"/>
</dbReference>
<dbReference type="RefSeq" id="WP_200687739.1">
    <property type="nucleotide sequence ID" value="NZ_JAEPRQ010000006.1"/>
</dbReference>
<comment type="caution">
    <text evidence="2">The sequence shown here is derived from an EMBL/GenBank/DDBJ whole genome shotgun (WGS) entry which is preliminary data.</text>
</comment>
<keyword evidence="3" id="KW-1185">Reference proteome</keyword>
<evidence type="ECO:0000313" key="2">
    <source>
        <dbReference type="EMBL" id="MBK4217173.1"/>
    </source>
</evidence>
<feature type="region of interest" description="Disordered" evidence="1">
    <location>
        <begin position="1"/>
        <end position="21"/>
    </location>
</feature>
<dbReference type="Proteomes" id="UP000640485">
    <property type="component" value="Unassembled WGS sequence"/>
</dbReference>